<dbReference type="InterPro" id="IPR029035">
    <property type="entry name" value="DHS-like_NAD/FAD-binding_dom"/>
</dbReference>
<feature type="domain" description="Thiamine pyrophosphate enzyme central" evidence="4">
    <location>
        <begin position="194"/>
        <end position="325"/>
    </location>
</feature>
<dbReference type="Pfam" id="PF02775">
    <property type="entry name" value="TPP_enzyme_C"/>
    <property type="match status" value="1"/>
</dbReference>
<dbReference type="NCBIfam" id="TIGR02720">
    <property type="entry name" value="pyruv_oxi_spxB"/>
    <property type="match status" value="1"/>
</dbReference>
<evidence type="ECO:0000259" key="6">
    <source>
        <dbReference type="Pfam" id="PF02776"/>
    </source>
</evidence>
<evidence type="ECO:0000259" key="4">
    <source>
        <dbReference type="Pfam" id="PF00205"/>
    </source>
</evidence>
<keyword evidence="2 3" id="KW-0786">Thiamine pyrophosphate</keyword>
<feature type="domain" description="Thiamine pyrophosphate enzyme TPP-binding" evidence="5">
    <location>
        <begin position="385"/>
        <end position="532"/>
    </location>
</feature>
<dbReference type="RefSeq" id="WP_340468631.1">
    <property type="nucleotide sequence ID" value="NZ_JBANBB010000001.1"/>
</dbReference>
<dbReference type="InterPro" id="IPR014092">
    <property type="entry name" value="Pyruvate_oxidase"/>
</dbReference>
<dbReference type="Pfam" id="PF02776">
    <property type="entry name" value="TPP_enzyme_N"/>
    <property type="match status" value="1"/>
</dbReference>
<comment type="caution">
    <text evidence="7">The sequence shown here is derived from an EMBL/GenBank/DDBJ whole genome shotgun (WGS) entry which is preliminary data.</text>
</comment>
<dbReference type="Gene3D" id="3.40.50.1220">
    <property type="entry name" value="TPP-binding domain"/>
    <property type="match status" value="1"/>
</dbReference>
<dbReference type="GO" id="GO:0047112">
    <property type="term" value="F:pyruvate oxidase activity"/>
    <property type="evidence" value="ECO:0007669"/>
    <property type="project" value="UniProtKB-EC"/>
</dbReference>
<dbReference type="InterPro" id="IPR047211">
    <property type="entry name" value="POXB-like"/>
</dbReference>
<comment type="similarity">
    <text evidence="1 3">Belongs to the TPP enzyme family.</text>
</comment>
<dbReference type="Gene3D" id="3.40.50.970">
    <property type="match status" value="2"/>
</dbReference>
<evidence type="ECO:0000256" key="3">
    <source>
        <dbReference type="RuleBase" id="RU362132"/>
    </source>
</evidence>
<evidence type="ECO:0000256" key="2">
    <source>
        <dbReference type="ARBA" id="ARBA00023052"/>
    </source>
</evidence>
<dbReference type="PANTHER" id="PTHR42981:SF2">
    <property type="entry name" value="PYRUVATE DEHYDROGENASE [UBIQUINONE]"/>
    <property type="match status" value="1"/>
</dbReference>
<dbReference type="InterPro" id="IPR011766">
    <property type="entry name" value="TPP_enzyme_TPP-bd"/>
</dbReference>
<dbReference type="InterPro" id="IPR012000">
    <property type="entry name" value="Thiamin_PyroP_enz_cen_dom"/>
</dbReference>
<dbReference type="EC" id="1.2.3.3" evidence="7"/>
<dbReference type="InterPro" id="IPR029061">
    <property type="entry name" value="THDP-binding"/>
</dbReference>
<dbReference type="InterPro" id="IPR012001">
    <property type="entry name" value="Thiamin_PyroP_enz_TPP-bd_dom"/>
</dbReference>
<proteinExistence type="inferred from homology"/>
<protein>
    <submittedName>
        <fullName evidence="7">Pyruvate oxidase</fullName>
        <ecNumber evidence="7">1.2.3.3</ecNumber>
    </submittedName>
</protein>
<dbReference type="PROSITE" id="PS00187">
    <property type="entry name" value="TPP_ENZYMES"/>
    <property type="match status" value="1"/>
</dbReference>
<reference evidence="7 8" key="1">
    <citation type="submission" date="2024-02" db="EMBL/GenBank/DDBJ databases">
        <title>Bifidobacterium honeyensis sp. nov., isolated from the comb honey.</title>
        <authorList>
            <person name="Liu W."/>
            <person name="Li Y."/>
        </authorList>
    </citation>
    <scope>NUCLEOTIDE SEQUENCE [LARGE SCALE GENOMIC DNA]</scope>
    <source>
        <strain evidence="7 8">IMAU50988</strain>
    </source>
</reference>
<name>A0ABU8ZMC5_9BIFI</name>
<dbReference type="InterPro" id="IPR047212">
    <property type="entry name" value="TPP_POXB-like"/>
</dbReference>
<gene>
    <name evidence="7" type="primary">spxB</name>
    <name evidence="7" type="ORF">V8P97_01195</name>
</gene>
<dbReference type="SUPFAM" id="SSF52467">
    <property type="entry name" value="DHS-like NAD/FAD-binding domain"/>
    <property type="match status" value="1"/>
</dbReference>
<dbReference type="InterPro" id="IPR000399">
    <property type="entry name" value="TPP-bd_CS"/>
</dbReference>
<keyword evidence="7" id="KW-0670">Pyruvate</keyword>
<dbReference type="SUPFAM" id="SSF52518">
    <property type="entry name" value="Thiamin diphosphate-binding fold (THDP-binding)"/>
    <property type="match status" value="2"/>
</dbReference>
<dbReference type="PANTHER" id="PTHR42981">
    <property type="entry name" value="PYRUVATE DEHYDROGENASE [UBIQUINONE]"/>
    <property type="match status" value="1"/>
</dbReference>
<feature type="domain" description="Thiamine pyrophosphate enzyme N-terminal TPP-binding" evidence="6">
    <location>
        <begin position="5"/>
        <end position="119"/>
    </location>
</feature>
<evidence type="ECO:0000256" key="1">
    <source>
        <dbReference type="ARBA" id="ARBA00007812"/>
    </source>
</evidence>
<dbReference type="EMBL" id="JBANBB010000001">
    <property type="protein sequence ID" value="MEK0306094.1"/>
    <property type="molecule type" value="Genomic_DNA"/>
</dbReference>
<organism evidence="7 8">
    <name type="scientific">Bifidobacterium favimelis</name>
    <dbReference type="NCBI Taxonomy" id="3122979"/>
    <lineage>
        <taxon>Bacteria</taxon>
        <taxon>Bacillati</taxon>
        <taxon>Actinomycetota</taxon>
        <taxon>Actinomycetes</taxon>
        <taxon>Bifidobacteriales</taxon>
        <taxon>Bifidobacteriaceae</taxon>
        <taxon>Bifidobacterium</taxon>
    </lineage>
</organism>
<dbReference type="CDD" id="cd02014">
    <property type="entry name" value="TPP_POX"/>
    <property type="match status" value="1"/>
</dbReference>
<evidence type="ECO:0000313" key="7">
    <source>
        <dbReference type="EMBL" id="MEK0306094.1"/>
    </source>
</evidence>
<keyword evidence="7" id="KW-0560">Oxidoreductase</keyword>
<dbReference type="Proteomes" id="UP001373159">
    <property type="component" value="Unassembled WGS sequence"/>
</dbReference>
<dbReference type="Pfam" id="PF00205">
    <property type="entry name" value="TPP_enzyme_M"/>
    <property type="match status" value="1"/>
</dbReference>
<sequence>MSDINAGDAVLRVLEQWGVPRIYGLPGGSFDSMMNAIHDERERIDFIQVRHEEAGALAAAAEAKLTGRIGVCFGSSGPGAVHLLNGLYDAREDGVPVLALVGEVPQQQMNIDFFQAMDEEPIFTDVAVFCRTATNAQGLPALVDEAVRRAYKFHGVSVIIIPKDLAWAQIDDRPVATAANFRRPLPQAPHQDLIEEAAKLIGEAKAPLLYFGLGAREAREELIEMSEKFKMPLVSTFPAKGIVEDDYPAYLQSAGRVATKTANEAIYTADLTIWVGSDNPFGSMFVAPHTKVIQIDTDGAKLGKRFQPNVTLAIQADAKLTLRAIIEAGDRREESVFYRACLRSKRNWDDWVASFNEDDSTPLRPEPIYHIINEQLDDEDILLPDVGNVDIDFLRLAKLKPTNRWAVSGKHATMGFAVPAALAAKLEFPDSTVYSLNGDGGFAMLCEEVLAQLKYHAPVINVVFSNHSLGFIEAEQRDDSHQPLSGVDLPDTDWAKVAEGFGAVGFTVRTVEEARQAFAQAKQADRASVIDVKMTGASPLDVRYMKFPETTKDPAEVEEFVKTYQAGALKSLAFWIGQETRQGGPEGAR</sequence>
<evidence type="ECO:0000259" key="5">
    <source>
        <dbReference type="Pfam" id="PF02775"/>
    </source>
</evidence>
<accession>A0ABU8ZMC5</accession>
<evidence type="ECO:0000313" key="8">
    <source>
        <dbReference type="Proteomes" id="UP001373159"/>
    </source>
</evidence>
<keyword evidence="8" id="KW-1185">Reference proteome</keyword>